<dbReference type="EMBL" id="OU015567">
    <property type="protein sequence ID" value="CAG5110390.1"/>
    <property type="molecule type" value="Genomic_DNA"/>
</dbReference>
<evidence type="ECO:0000256" key="1">
    <source>
        <dbReference type="ARBA" id="ARBA00009500"/>
    </source>
</evidence>
<organism evidence="4 5">
    <name type="scientific">Oikopleura dioica</name>
    <name type="common">Tunicate</name>
    <dbReference type="NCBI Taxonomy" id="34765"/>
    <lineage>
        <taxon>Eukaryota</taxon>
        <taxon>Metazoa</taxon>
        <taxon>Chordata</taxon>
        <taxon>Tunicata</taxon>
        <taxon>Appendicularia</taxon>
        <taxon>Copelata</taxon>
        <taxon>Oikopleuridae</taxon>
        <taxon>Oikopleura</taxon>
    </lineage>
</organism>
<dbReference type="PANTHER" id="PTHR11461:SF211">
    <property type="entry name" value="GH10112P-RELATED"/>
    <property type="match status" value="1"/>
</dbReference>
<dbReference type="PANTHER" id="PTHR11461">
    <property type="entry name" value="SERINE PROTEASE INHIBITOR, SERPIN"/>
    <property type="match status" value="1"/>
</dbReference>
<evidence type="ECO:0000256" key="2">
    <source>
        <dbReference type="RuleBase" id="RU000411"/>
    </source>
</evidence>
<comment type="similarity">
    <text evidence="1 2">Belongs to the serpin family.</text>
</comment>
<gene>
    <name evidence="4" type="ORF">OKIOD_LOCUS13564</name>
</gene>
<dbReference type="InterPro" id="IPR023796">
    <property type="entry name" value="Serpin_dom"/>
</dbReference>
<name>A0ABN7T271_OIKDI</name>
<dbReference type="SMART" id="SM00093">
    <property type="entry name" value="SERPIN"/>
    <property type="match status" value="1"/>
</dbReference>
<dbReference type="InterPro" id="IPR042178">
    <property type="entry name" value="Serpin_sf_1"/>
</dbReference>
<protein>
    <submittedName>
        <fullName evidence="4">Oidioi.mRNA.OKI2018_I69.chr2.g4799.t1.cds</fullName>
    </submittedName>
</protein>
<dbReference type="InterPro" id="IPR000215">
    <property type="entry name" value="Serpin_fam"/>
</dbReference>
<dbReference type="CDD" id="cd00172">
    <property type="entry name" value="serpin"/>
    <property type="match status" value="1"/>
</dbReference>
<dbReference type="Proteomes" id="UP001158576">
    <property type="component" value="Chromosome 2"/>
</dbReference>
<dbReference type="InterPro" id="IPR036186">
    <property type="entry name" value="Serpin_sf"/>
</dbReference>
<evidence type="ECO:0000313" key="5">
    <source>
        <dbReference type="Proteomes" id="UP001158576"/>
    </source>
</evidence>
<dbReference type="Pfam" id="PF00079">
    <property type="entry name" value="Serpin"/>
    <property type="match status" value="1"/>
</dbReference>
<sequence>MKLSNFLLPAIAFAGENDVDSDVTAAFKEKGWELFFKNNDKTQNSVISPYSIIGSLYMVAAGAGGTSREEILASLDLNQYFTTESILDPFTAYHQISQGLQANSTHWGRRKSDAAYELKITNGMFYQEGLREGLEGEQLDPGTYDIISNDFVKDLANVRELDFFRNSKSATNEINEWAEESTNGKIVKLFNDDLDSDTKVVLASALYLKAQWMNPFEVLTNKKLKKMGLDPIEWYNYETNAFEKRSDIEWLYQEANIRTWSTRSWSNGAIVNVYELPMSMKRGGQDAFNQLLTVQIWMADDPEEDISAEIAKNYNKIRTEQNRKKLKFFMPKVKLSFKEDIKEKLEGMGITEIFEEGNADFSPLLGDKSRAFVSKVNHAVEFEIDENGIEGAAVTASVLTSRSMSQPSVITINRPYYFVVTNRCWTNGNQKNHCPFENIPLFIGRVTDPAK</sequence>
<proteinExistence type="inferred from homology"/>
<dbReference type="Gene3D" id="3.30.497.10">
    <property type="entry name" value="Antithrombin, subunit I, domain 2"/>
    <property type="match status" value="2"/>
</dbReference>
<evidence type="ECO:0000313" key="4">
    <source>
        <dbReference type="EMBL" id="CAG5110390.1"/>
    </source>
</evidence>
<reference evidence="4 5" key="1">
    <citation type="submission" date="2021-04" db="EMBL/GenBank/DDBJ databases">
        <authorList>
            <person name="Bliznina A."/>
        </authorList>
    </citation>
    <scope>NUCLEOTIDE SEQUENCE [LARGE SCALE GENOMIC DNA]</scope>
</reference>
<keyword evidence="5" id="KW-1185">Reference proteome</keyword>
<evidence type="ECO:0000259" key="3">
    <source>
        <dbReference type="SMART" id="SM00093"/>
    </source>
</evidence>
<dbReference type="SUPFAM" id="SSF56574">
    <property type="entry name" value="Serpins"/>
    <property type="match status" value="1"/>
</dbReference>
<accession>A0ABN7T271</accession>
<feature type="domain" description="Serpin" evidence="3">
    <location>
        <begin position="32"/>
        <end position="449"/>
    </location>
</feature>